<accession>A0ABR0E882</accession>
<name>A0ABR0E882_ZASCE</name>
<dbReference type="Proteomes" id="UP001305779">
    <property type="component" value="Unassembled WGS sequence"/>
</dbReference>
<reference evidence="1 2" key="1">
    <citation type="journal article" date="2023" name="G3 (Bethesda)">
        <title>A chromosome-level genome assembly of Zasmidium syzygii isolated from banana leaves.</title>
        <authorList>
            <person name="van Westerhoven A.C."/>
            <person name="Mehrabi R."/>
            <person name="Talebi R."/>
            <person name="Steentjes M.B.F."/>
            <person name="Corcolon B."/>
            <person name="Chong P.A."/>
            <person name="Kema G.H.J."/>
            <person name="Seidl M.F."/>
        </authorList>
    </citation>
    <scope>NUCLEOTIDE SEQUENCE [LARGE SCALE GENOMIC DNA]</scope>
    <source>
        <strain evidence="1 2">P124</strain>
    </source>
</reference>
<evidence type="ECO:0000313" key="1">
    <source>
        <dbReference type="EMBL" id="KAK4497580.1"/>
    </source>
</evidence>
<protein>
    <submittedName>
        <fullName evidence="1">Uncharacterized protein</fullName>
    </submittedName>
</protein>
<comment type="caution">
    <text evidence="1">The sequence shown here is derived from an EMBL/GenBank/DDBJ whole genome shotgun (WGS) entry which is preliminary data.</text>
</comment>
<sequence>MSTYPEINDVVTCSNYLMNLFDALAQLGHRAKYEIKQFVVYHISAFPLVELAEIYFTRAGQGYSSNGGGLSNHGAGRSR</sequence>
<keyword evidence="2" id="KW-1185">Reference proteome</keyword>
<organism evidence="1 2">
    <name type="scientific">Zasmidium cellare</name>
    <name type="common">Wine cellar mold</name>
    <name type="synonym">Racodium cellare</name>
    <dbReference type="NCBI Taxonomy" id="395010"/>
    <lineage>
        <taxon>Eukaryota</taxon>
        <taxon>Fungi</taxon>
        <taxon>Dikarya</taxon>
        <taxon>Ascomycota</taxon>
        <taxon>Pezizomycotina</taxon>
        <taxon>Dothideomycetes</taxon>
        <taxon>Dothideomycetidae</taxon>
        <taxon>Mycosphaerellales</taxon>
        <taxon>Mycosphaerellaceae</taxon>
        <taxon>Zasmidium</taxon>
    </lineage>
</organism>
<dbReference type="EMBL" id="JAXOVC010000009">
    <property type="protein sequence ID" value="KAK4497580.1"/>
    <property type="molecule type" value="Genomic_DNA"/>
</dbReference>
<gene>
    <name evidence="1" type="ORF">PRZ48_012031</name>
</gene>
<evidence type="ECO:0000313" key="2">
    <source>
        <dbReference type="Proteomes" id="UP001305779"/>
    </source>
</evidence>
<proteinExistence type="predicted"/>